<reference evidence="9" key="2">
    <citation type="journal article" date="2018" name="Environ. Microbiol.">
        <title>Bloom of a denitrifying methanotroph, 'Candidatus Methylomirabilis limnetica', in a deep stratified lake.</title>
        <authorList>
            <person name="Graf J.S."/>
            <person name="Mayr M.J."/>
            <person name="Marchant H.K."/>
            <person name="Tienken D."/>
            <person name="Hach P.F."/>
            <person name="Brand A."/>
            <person name="Schubert C.J."/>
            <person name="Kuypers M.M."/>
            <person name="Milucka J."/>
        </authorList>
    </citation>
    <scope>NUCLEOTIDE SEQUENCE [LARGE SCALE GENOMIC DNA]</scope>
    <source>
        <strain evidence="9">Zug</strain>
    </source>
</reference>
<evidence type="ECO:0000256" key="1">
    <source>
        <dbReference type="ARBA" id="ARBA00007594"/>
    </source>
</evidence>
<dbReference type="GO" id="GO:0022625">
    <property type="term" value="C:cytosolic large ribosomal subunit"/>
    <property type="evidence" value="ECO:0007669"/>
    <property type="project" value="TreeGrafter"/>
</dbReference>
<dbReference type="NCBIfam" id="TIGR01308">
    <property type="entry name" value="rpmD_bact"/>
    <property type="match status" value="1"/>
</dbReference>
<dbReference type="SUPFAM" id="SSF55129">
    <property type="entry name" value="Ribosomal protein L30p/L7e"/>
    <property type="match status" value="1"/>
</dbReference>
<dbReference type="InterPro" id="IPR016082">
    <property type="entry name" value="Ribosomal_uL30_ferredoxin-like"/>
</dbReference>
<dbReference type="InterPro" id="IPR036919">
    <property type="entry name" value="Ribo_uL30_ferredoxin-like_sf"/>
</dbReference>
<dbReference type="PIRSF" id="PIRSF002211">
    <property type="entry name" value="Ribosomal_L30_bac-type"/>
    <property type="match status" value="1"/>
</dbReference>
<dbReference type="Gene3D" id="3.30.1390.20">
    <property type="entry name" value="Ribosomal protein L30, ferredoxin-like fold domain"/>
    <property type="match status" value="1"/>
</dbReference>
<dbReference type="HAMAP" id="MF_01371_B">
    <property type="entry name" value="Ribosomal_uL30_B"/>
    <property type="match status" value="1"/>
</dbReference>
<comment type="caution">
    <text evidence="8">The sequence shown here is derived from an EMBL/GenBank/DDBJ whole genome shotgun (WGS) entry which is preliminary data.</text>
</comment>
<accession>A0A2T4TX71</accession>
<feature type="domain" description="Large ribosomal subunit protein uL30-like ferredoxin-like fold" evidence="7">
    <location>
        <begin position="5"/>
        <end position="55"/>
    </location>
</feature>
<dbReference type="GO" id="GO:0006412">
    <property type="term" value="P:translation"/>
    <property type="evidence" value="ECO:0007669"/>
    <property type="project" value="InterPro"/>
</dbReference>
<evidence type="ECO:0000256" key="4">
    <source>
        <dbReference type="ARBA" id="ARBA00023274"/>
    </source>
</evidence>
<dbReference type="OrthoDB" id="9812790at2"/>
<evidence type="ECO:0000256" key="2">
    <source>
        <dbReference type="ARBA" id="ARBA00011838"/>
    </source>
</evidence>
<dbReference type="AlphaFoldDB" id="A0A2T4TX71"/>
<gene>
    <name evidence="8" type="ORF">CLG94_07990</name>
</gene>
<sequence>MDKSLRIILRKSKIGHPAHQTRVLAGLGLRRINSFVVRADTPTIRGMIRKVVHLVDVQQVDSEEKG</sequence>
<dbReference type="PANTHER" id="PTHR15892">
    <property type="entry name" value="MITOCHONDRIAL RIBOSOMAL PROTEIN L30"/>
    <property type="match status" value="1"/>
</dbReference>
<dbReference type="GO" id="GO:0003735">
    <property type="term" value="F:structural constituent of ribosome"/>
    <property type="evidence" value="ECO:0007669"/>
    <property type="project" value="InterPro"/>
</dbReference>
<dbReference type="PANTHER" id="PTHR15892:SF2">
    <property type="entry name" value="LARGE RIBOSOMAL SUBUNIT PROTEIN UL30M"/>
    <property type="match status" value="1"/>
</dbReference>
<evidence type="ECO:0000256" key="6">
    <source>
        <dbReference type="RuleBase" id="RU003734"/>
    </source>
</evidence>
<reference evidence="8 9" key="1">
    <citation type="submission" date="2017-09" db="EMBL/GenBank/DDBJ databases">
        <title>Bloom of a denitrifying methanotroph, Candidatus Methylomirabilis limnetica, in a deep stratified lake.</title>
        <authorList>
            <person name="Graf J.S."/>
            <person name="Marchant H.K."/>
            <person name="Tienken D."/>
            <person name="Hach P.F."/>
            <person name="Brand A."/>
            <person name="Schubert C.J."/>
            <person name="Kuypers M.M."/>
            <person name="Milucka J."/>
        </authorList>
    </citation>
    <scope>NUCLEOTIDE SEQUENCE [LARGE SCALE GENOMIC DNA]</scope>
    <source>
        <strain evidence="8 9">Zug</strain>
    </source>
</reference>
<comment type="similarity">
    <text evidence="1 6">Belongs to the universal ribosomal protein uL30 family.</text>
</comment>
<dbReference type="CDD" id="cd01658">
    <property type="entry name" value="Ribosomal_L30"/>
    <property type="match status" value="1"/>
</dbReference>
<proteinExistence type="inferred from homology"/>
<evidence type="ECO:0000256" key="3">
    <source>
        <dbReference type="ARBA" id="ARBA00022980"/>
    </source>
</evidence>
<dbReference type="InterPro" id="IPR018038">
    <property type="entry name" value="Ribosomal_uL30_CS"/>
</dbReference>
<dbReference type="Proteomes" id="UP000241436">
    <property type="component" value="Unassembled WGS sequence"/>
</dbReference>
<dbReference type="EMBL" id="NVQC01000022">
    <property type="protein sequence ID" value="PTL35695.1"/>
    <property type="molecule type" value="Genomic_DNA"/>
</dbReference>
<keyword evidence="9" id="KW-1185">Reference proteome</keyword>
<dbReference type="Pfam" id="PF00327">
    <property type="entry name" value="Ribosomal_L30"/>
    <property type="match status" value="1"/>
</dbReference>
<evidence type="ECO:0000313" key="9">
    <source>
        <dbReference type="Proteomes" id="UP000241436"/>
    </source>
</evidence>
<evidence type="ECO:0000256" key="5">
    <source>
        <dbReference type="ARBA" id="ARBA00035492"/>
    </source>
</evidence>
<protein>
    <recommendedName>
        <fullName evidence="5">50S ribosomal protein L30</fullName>
    </recommendedName>
</protein>
<dbReference type="PROSITE" id="PS00634">
    <property type="entry name" value="RIBOSOMAL_L30"/>
    <property type="match status" value="1"/>
</dbReference>
<dbReference type="InterPro" id="IPR005996">
    <property type="entry name" value="Ribosomal_uL30_bac-type"/>
</dbReference>
<organism evidence="8 9">
    <name type="scientific">Candidatus Methylomirabilis limnetica</name>
    <dbReference type="NCBI Taxonomy" id="2033718"/>
    <lineage>
        <taxon>Bacteria</taxon>
        <taxon>Candidatus Methylomirabilota</taxon>
        <taxon>Candidatus Methylomirabilia</taxon>
        <taxon>Candidatus Methylomirabilales</taxon>
        <taxon>Candidatus Methylomirabilaceae</taxon>
        <taxon>Candidatus Methylomirabilis</taxon>
    </lineage>
</organism>
<comment type="subunit">
    <text evidence="2">Part of the 50S ribosomal subunit.</text>
</comment>
<name>A0A2T4TX71_9BACT</name>
<dbReference type="RefSeq" id="WP_107562436.1">
    <property type="nucleotide sequence ID" value="NZ_NVQC01000022.1"/>
</dbReference>
<evidence type="ECO:0000259" key="7">
    <source>
        <dbReference type="Pfam" id="PF00327"/>
    </source>
</evidence>
<keyword evidence="3 6" id="KW-0689">Ribosomal protein</keyword>
<evidence type="ECO:0000313" key="8">
    <source>
        <dbReference type="EMBL" id="PTL35695.1"/>
    </source>
</evidence>
<keyword evidence="4 6" id="KW-0687">Ribonucleoprotein</keyword>